<organism evidence="2 3">
    <name type="scientific">Periconia macrospinosa</name>
    <dbReference type="NCBI Taxonomy" id="97972"/>
    <lineage>
        <taxon>Eukaryota</taxon>
        <taxon>Fungi</taxon>
        <taxon>Dikarya</taxon>
        <taxon>Ascomycota</taxon>
        <taxon>Pezizomycotina</taxon>
        <taxon>Dothideomycetes</taxon>
        <taxon>Pleosporomycetidae</taxon>
        <taxon>Pleosporales</taxon>
        <taxon>Massarineae</taxon>
        <taxon>Periconiaceae</taxon>
        <taxon>Periconia</taxon>
    </lineage>
</organism>
<reference evidence="2 3" key="1">
    <citation type="journal article" date="2018" name="Sci. Rep.">
        <title>Comparative genomics provides insights into the lifestyle and reveals functional heterogeneity of dark septate endophytic fungi.</title>
        <authorList>
            <person name="Knapp D.G."/>
            <person name="Nemeth J.B."/>
            <person name="Barry K."/>
            <person name="Hainaut M."/>
            <person name="Henrissat B."/>
            <person name="Johnson J."/>
            <person name="Kuo A."/>
            <person name="Lim J.H.P."/>
            <person name="Lipzen A."/>
            <person name="Nolan M."/>
            <person name="Ohm R.A."/>
            <person name="Tamas L."/>
            <person name="Grigoriev I.V."/>
            <person name="Spatafora J.W."/>
            <person name="Nagy L.G."/>
            <person name="Kovacs G.M."/>
        </authorList>
    </citation>
    <scope>NUCLEOTIDE SEQUENCE [LARGE SCALE GENOMIC DNA]</scope>
    <source>
        <strain evidence="2 3">DSE2036</strain>
    </source>
</reference>
<dbReference type="Proteomes" id="UP000244855">
    <property type="component" value="Unassembled WGS sequence"/>
</dbReference>
<name>A0A2V1CZ62_9PLEO</name>
<evidence type="ECO:0000313" key="3">
    <source>
        <dbReference type="Proteomes" id="UP000244855"/>
    </source>
</evidence>
<keyword evidence="3" id="KW-1185">Reference proteome</keyword>
<proteinExistence type="predicted"/>
<evidence type="ECO:0000256" key="1">
    <source>
        <dbReference type="SAM" id="MobiDB-lite"/>
    </source>
</evidence>
<evidence type="ECO:0000313" key="2">
    <source>
        <dbReference type="EMBL" id="PVH91047.1"/>
    </source>
</evidence>
<dbReference type="AlphaFoldDB" id="A0A2V1CZ62"/>
<accession>A0A2V1CZ62</accession>
<protein>
    <submittedName>
        <fullName evidence="2">Uncharacterized protein</fullName>
    </submittedName>
</protein>
<sequence length="153" mass="16582">MKVNNAMADRGYSLASGILRKLAPRLNENVSDLLGEDINHSGDPAAHNTEAQTPTGGYYRENLFPTDFNLQSGAPDNQPTVFGDSQVDYMSMFTYPVASTHSEEILPGCVGRSETVHPNAFQNSPQLGDSIMAQYEELSPFFLAGDIAHTSPS</sequence>
<gene>
    <name evidence="2" type="ORF">DM02DRAFT_707223</name>
</gene>
<feature type="region of interest" description="Disordered" evidence="1">
    <location>
        <begin position="39"/>
        <end position="60"/>
    </location>
</feature>
<dbReference type="EMBL" id="KZ805979">
    <property type="protein sequence ID" value="PVH91047.1"/>
    <property type="molecule type" value="Genomic_DNA"/>
</dbReference>